<protein>
    <submittedName>
        <fullName evidence="2">Alpha/beta hydrolase</fullName>
    </submittedName>
</protein>
<reference evidence="2" key="1">
    <citation type="submission" date="2020-08" db="EMBL/GenBank/DDBJ databases">
        <title>Ramlibacter sp. USB13 16S ribosomal RNA gene genome sequencing and assembly.</title>
        <authorList>
            <person name="Kang M."/>
        </authorList>
    </citation>
    <scope>NUCLEOTIDE SEQUENCE</scope>
    <source>
        <strain evidence="2">USB13</strain>
    </source>
</reference>
<evidence type="ECO:0000313" key="2">
    <source>
        <dbReference type="EMBL" id="MBC5784968.1"/>
    </source>
</evidence>
<organism evidence="2 3">
    <name type="scientific">Ramlibacter cellulosilyticus</name>
    <dbReference type="NCBI Taxonomy" id="2764187"/>
    <lineage>
        <taxon>Bacteria</taxon>
        <taxon>Pseudomonadati</taxon>
        <taxon>Pseudomonadota</taxon>
        <taxon>Betaproteobacteria</taxon>
        <taxon>Burkholderiales</taxon>
        <taxon>Comamonadaceae</taxon>
        <taxon>Ramlibacter</taxon>
    </lineage>
</organism>
<evidence type="ECO:0000313" key="3">
    <source>
        <dbReference type="Proteomes" id="UP000608513"/>
    </source>
</evidence>
<evidence type="ECO:0000259" key="1">
    <source>
        <dbReference type="Pfam" id="PF07819"/>
    </source>
</evidence>
<accession>A0A923MUG7</accession>
<keyword evidence="2" id="KW-0378">Hydrolase</keyword>
<dbReference type="SUPFAM" id="SSF53474">
    <property type="entry name" value="alpha/beta-Hydrolases"/>
    <property type="match status" value="1"/>
</dbReference>
<dbReference type="Gene3D" id="3.40.50.1820">
    <property type="entry name" value="alpha/beta hydrolase"/>
    <property type="match status" value="1"/>
</dbReference>
<sequence length="402" mass="42051">MGLARREPAITSSPAPRPAAFPVGIADARGAVRLAVAGIHGVTRIAQGLHGSIAGLAPPLGRRRERPVGGLSGFVYDAVRAGSSVVGSTLDAVLAGLQALPAGAGPAAQESPARRAFLSALNGVVGDYLVRTGNPLAVEMEFVVRGPALPRVLLLVHGLCMDDLGWQRKGHDHGAALAAALGCTPVYVRYNSGRHVSENAAELSDQLDALLGRWPVPVESLAIVGLSMGGLVARSAVRQGRDAGAAWPRHLRKMVFLGTPHEGAALERGGNWLHAVLGASPYLAPFTRLGSVRSDGITDLRHGNLLPGDWQGGRYRHADTRTPVSLPRGVRCYAVAGALGGGGADQSIGDGLVSVDSALGRHPRPSHDLRLPASRTWVARGVHHLDLLSDPGVYARLLRWLR</sequence>
<dbReference type="Proteomes" id="UP000608513">
    <property type="component" value="Unassembled WGS sequence"/>
</dbReference>
<dbReference type="RefSeq" id="WP_187077705.1">
    <property type="nucleotide sequence ID" value="NZ_JACORT010000008.1"/>
</dbReference>
<feature type="domain" description="GPI inositol-deacylase PGAP1-like alpha/beta" evidence="1">
    <location>
        <begin position="216"/>
        <end position="268"/>
    </location>
</feature>
<dbReference type="InterPro" id="IPR029058">
    <property type="entry name" value="AB_hydrolase_fold"/>
</dbReference>
<proteinExistence type="predicted"/>
<dbReference type="GO" id="GO:0016788">
    <property type="term" value="F:hydrolase activity, acting on ester bonds"/>
    <property type="evidence" value="ECO:0007669"/>
    <property type="project" value="InterPro"/>
</dbReference>
<keyword evidence="3" id="KW-1185">Reference proteome</keyword>
<dbReference type="EMBL" id="JACORT010000008">
    <property type="protein sequence ID" value="MBC5784968.1"/>
    <property type="molecule type" value="Genomic_DNA"/>
</dbReference>
<gene>
    <name evidence="2" type="ORF">H8N03_18625</name>
</gene>
<dbReference type="AlphaFoldDB" id="A0A923MUG7"/>
<comment type="caution">
    <text evidence="2">The sequence shown here is derived from an EMBL/GenBank/DDBJ whole genome shotgun (WGS) entry which is preliminary data.</text>
</comment>
<dbReference type="Pfam" id="PF07819">
    <property type="entry name" value="PGAP1"/>
    <property type="match status" value="1"/>
</dbReference>
<name>A0A923MUG7_9BURK</name>
<dbReference type="InterPro" id="IPR012908">
    <property type="entry name" value="PGAP1-ab_dom-like"/>
</dbReference>